<dbReference type="Proteomes" id="UP000176377">
    <property type="component" value="Unassembled WGS sequence"/>
</dbReference>
<evidence type="ECO:0000313" key="2">
    <source>
        <dbReference type="EMBL" id="OGG59766.1"/>
    </source>
</evidence>
<sequence>MSVIPARDSRFLLALVGWVLALPLFAHAHTRWFADGPLPPYFTSEPTGLYLAIWAIIGAVIVCMGIILERRGILQLSFLRPKDPHAFDRVASTFSMVAGAFLMIAGTHEYLFSPNLSHDAGIPMTLIMLQFLLGLSFLIGAFARVSAIALILLWIAGFITAGWVAMLEDIWVLSTAVFILIMGNDYFSIVPFKALGTRMRKYQSYALPILRIGTGVTLFTLGFTEKILHPEFGINFLRQYDWNFMQLLGVPYSDYLFTLSAGSVEALFGLVFMLGIVTRINALVLAVFFTIPLFLLGPIELAGHVPHFAAVVLILLFGAGEHLKIVRGRS</sequence>
<comment type="caution">
    <text evidence="2">The sequence shown here is derived from an EMBL/GenBank/DDBJ whole genome shotgun (WGS) entry which is preliminary data.</text>
</comment>
<keyword evidence="1" id="KW-1133">Transmembrane helix</keyword>
<protein>
    <recommendedName>
        <fullName evidence="4">DoxX family protein</fullName>
    </recommendedName>
</protein>
<keyword evidence="1" id="KW-0472">Membrane</keyword>
<gene>
    <name evidence="2" type="ORF">A2765_04225</name>
</gene>
<dbReference type="EMBL" id="MFLA01000016">
    <property type="protein sequence ID" value="OGG59766.1"/>
    <property type="molecule type" value="Genomic_DNA"/>
</dbReference>
<feature type="transmembrane region" description="Helical" evidence="1">
    <location>
        <begin position="120"/>
        <end position="140"/>
    </location>
</feature>
<feature type="transmembrane region" description="Helical" evidence="1">
    <location>
        <begin position="204"/>
        <end position="223"/>
    </location>
</feature>
<feature type="transmembrane region" description="Helical" evidence="1">
    <location>
        <begin position="305"/>
        <end position="323"/>
    </location>
</feature>
<feature type="transmembrane region" description="Helical" evidence="1">
    <location>
        <begin position="255"/>
        <end position="275"/>
    </location>
</feature>
<proteinExistence type="predicted"/>
<keyword evidence="1" id="KW-0812">Transmembrane</keyword>
<accession>A0A1F6DEG9</accession>
<feature type="transmembrane region" description="Helical" evidence="1">
    <location>
        <begin position="147"/>
        <end position="165"/>
    </location>
</feature>
<name>A0A1F6DEG9_9BACT</name>
<evidence type="ECO:0000313" key="3">
    <source>
        <dbReference type="Proteomes" id="UP000176377"/>
    </source>
</evidence>
<feature type="transmembrane region" description="Helical" evidence="1">
    <location>
        <begin position="282"/>
        <end position="299"/>
    </location>
</feature>
<feature type="transmembrane region" description="Helical" evidence="1">
    <location>
        <begin position="89"/>
        <end position="108"/>
    </location>
</feature>
<reference evidence="2 3" key="1">
    <citation type="journal article" date="2016" name="Nat. Commun.">
        <title>Thousands of microbial genomes shed light on interconnected biogeochemical processes in an aquifer system.</title>
        <authorList>
            <person name="Anantharaman K."/>
            <person name="Brown C.T."/>
            <person name="Hug L.A."/>
            <person name="Sharon I."/>
            <person name="Castelle C.J."/>
            <person name="Probst A.J."/>
            <person name="Thomas B.C."/>
            <person name="Singh A."/>
            <person name="Wilkins M.J."/>
            <person name="Karaoz U."/>
            <person name="Brodie E.L."/>
            <person name="Williams K.H."/>
            <person name="Hubbard S.S."/>
            <person name="Banfield J.F."/>
        </authorList>
    </citation>
    <scope>NUCLEOTIDE SEQUENCE [LARGE SCALE GENOMIC DNA]</scope>
</reference>
<feature type="transmembrane region" description="Helical" evidence="1">
    <location>
        <begin position="50"/>
        <end position="68"/>
    </location>
</feature>
<dbReference type="AlphaFoldDB" id="A0A1F6DEG9"/>
<evidence type="ECO:0000256" key="1">
    <source>
        <dbReference type="SAM" id="Phobius"/>
    </source>
</evidence>
<organism evidence="2 3">
    <name type="scientific">Candidatus Kaiserbacteria bacterium RIFCSPHIGHO2_01_FULL_56_24</name>
    <dbReference type="NCBI Taxonomy" id="1798487"/>
    <lineage>
        <taxon>Bacteria</taxon>
        <taxon>Candidatus Kaiseribacteriota</taxon>
    </lineage>
</organism>
<evidence type="ECO:0008006" key="4">
    <source>
        <dbReference type="Google" id="ProtNLM"/>
    </source>
</evidence>
<feature type="transmembrane region" description="Helical" evidence="1">
    <location>
        <begin position="171"/>
        <end position="192"/>
    </location>
</feature>